<dbReference type="SUPFAM" id="SSF51206">
    <property type="entry name" value="cAMP-binding domain-like"/>
    <property type="match status" value="1"/>
</dbReference>
<feature type="compositionally biased region" description="Low complexity" evidence="2">
    <location>
        <begin position="1071"/>
        <end position="1082"/>
    </location>
</feature>
<dbReference type="PROSITE" id="PS50042">
    <property type="entry name" value="CNMP_BINDING_3"/>
    <property type="match status" value="1"/>
</dbReference>
<keyword evidence="1" id="KW-0175">Coiled coil</keyword>
<dbReference type="InParanoid" id="I7M393"/>
<dbReference type="eggNOG" id="KOG0087">
    <property type="taxonomic scope" value="Eukaryota"/>
</dbReference>
<evidence type="ECO:0000313" key="4">
    <source>
        <dbReference type="EMBL" id="EAS02709.2"/>
    </source>
</evidence>
<organism evidence="4 5">
    <name type="scientific">Tetrahymena thermophila (strain SB210)</name>
    <dbReference type="NCBI Taxonomy" id="312017"/>
    <lineage>
        <taxon>Eukaryota</taxon>
        <taxon>Sar</taxon>
        <taxon>Alveolata</taxon>
        <taxon>Ciliophora</taxon>
        <taxon>Intramacronucleata</taxon>
        <taxon>Oligohymenophorea</taxon>
        <taxon>Hymenostomatida</taxon>
        <taxon>Tetrahymenina</taxon>
        <taxon>Tetrahymenidae</taxon>
        <taxon>Tetrahymena</taxon>
    </lineage>
</organism>
<evidence type="ECO:0000259" key="3">
    <source>
        <dbReference type="PROSITE" id="PS50042"/>
    </source>
</evidence>
<dbReference type="Gene3D" id="2.60.120.10">
    <property type="entry name" value="Jelly Rolls"/>
    <property type="match status" value="1"/>
</dbReference>
<dbReference type="EMBL" id="GG662523">
    <property type="protein sequence ID" value="EAS02709.2"/>
    <property type="molecule type" value="Genomic_DNA"/>
</dbReference>
<keyword evidence="5" id="KW-1185">Reference proteome</keyword>
<dbReference type="AlphaFoldDB" id="I7M393"/>
<dbReference type="Proteomes" id="UP000009168">
    <property type="component" value="Unassembled WGS sequence"/>
</dbReference>
<gene>
    <name evidence="4" type="ORF">TTHERM_00347990</name>
</gene>
<protein>
    <submittedName>
        <fullName evidence="4">Ras family protein</fullName>
    </submittedName>
</protein>
<sequence>MSNVKISSINENQNIQMKLAGLKDLLKTQVENRNQEQISKISSIIKQLSVLPNYFSSQNVLGYQIGNYQDKIDYFIASQLEYLVFDSNIDIQNKIRDDKGICLLLSGKITLEKIIQNENIQNKSIDKSIVVLKEFKKGSFFSFYDIQYQVEGSKITISGQNDLMNVLGESEQKQKFDNIEVGYLNLQLQKEIKSQLQTANYKSSIFNYYDSIIKKEISLMKLNYGFTQYLSEIQIGQILFHSQIRNFSNKEPVFLNKEESNYVYIVRKGSFQVFWRDYSINQQRQSIFFSNLDQENSLLRRWSLRVYESKEIFGEDDIIFNCRQRCFDVICNSVSGQLITIQKNYFLYCLYPMLKNYFNVLVEDKEKLINERINQIRNQQGKNFTIVSPSLQSTQPISRECKEISLEDSYNSVQFIQKQQSLSSPSVSPDNFCTNVSQKEKKDALILQQGLSSQLTQQNSKQESQKSNLEHKNSNKMLFQFILNKSNYAQNQPQQMNKKINNSIQARLNTKRYDNIGNVNRLEQNIIENKQIEVSQSNNLNQKVQKLLQQNLTNSLSFTQKEEFEQSFQNSLNKLIEYQVSQTFSSRSIKNNSHTFNNPKSETAIGIKKRQKNLISEPSFSFQQISPSLKDSNSLIAKQKKLKTNNFQYSQSPNKNSLQNFSEINFPQTSERRTIKKNNSQNAVLKRQANRVSPIQSDKAIVLKSSSESASQGTNNSEGVCILQALQASNSANLTNTNNSHSTQNNKSINQKLILNSNNSSSISVQSAKISNGIYLNQSSGVIQEENQQTFQKFHSFKQEMLEKLKENHNLKSKKEILSKSLSQKQQQQQQTQSLSCYSNMIYSKIKEKDSIRKNLKKEYSVLNKKGNINALSQYSFKLGNYKIKSELLSNSFENLKQISTSNQEKINKLRRKFSGEENMNSNKPKYLFTPSSVSHSKFSKKSKGQQLLEKIVGGSQLNNKLEYQNLFLNSPLQQDVKSLLEKQQSQMFGIDKILTEQSQKPSITQRATQYITNELKFFNNDTQNSSQAHIQTDTSPQTQDRLKQINETPQTASKTPINTNLDKESDKTAKSNQNNSQKFNNIHSNQQSSSYHLLQQITKYQHFNQNIKQINNKNFGKLKQLISQSFATPKCKNISSQKIQQTCIGETPKNLSIQNDQSITQQQQN</sequence>
<feature type="compositionally biased region" description="Polar residues" evidence="2">
    <location>
        <begin position="1022"/>
        <end position="1061"/>
    </location>
</feature>
<reference evidence="5" key="1">
    <citation type="journal article" date="2006" name="PLoS Biol.">
        <title>Macronuclear genome sequence of the ciliate Tetrahymena thermophila, a model eukaryote.</title>
        <authorList>
            <person name="Eisen J.A."/>
            <person name="Coyne R.S."/>
            <person name="Wu M."/>
            <person name="Wu D."/>
            <person name="Thiagarajan M."/>
            <person name="Wortman J.R."/>
            <person name="Badger J.H."/>
            <person name="Ren Q."/>
            <person name="Amedeo P."/>
            <person name="Jones K.M."/>
            <person name="Tallon L.J."/>
            <person name="Delcher A.L."/>
            <person name="Salzberg S.L."/>
            <person name="Silva J.C."/>
            <person name="Haas B.J."/>
            <person name="Majoros W.H."/>
            <person name="Farzad M."/>
            <person name="Carlton J.M."/>
            <person name="Smith R.K. Jr."/>
            <person name="Garg J."/>
            <person name="Pearlman R.E."/>
            <person name="Karrer K.M."/>
            <person name="Sun L."/>
            <person name="Manning G."/>
            <person name="Elde N.C."/>
            <person name="Turkewitz A.P."/>
            <person name="Asai D.J."/>
            <person name="Wilkes D.E."/>
            <person name="Wang Y."/>
            <person name="Cai H."/>
            <person name="Collins K."/>
            <person name="Stewart B.A."/>
            <person name="Lee S.R."/>
            <person name="Wilamowska K."/>
            <person name="Weinberg Z."/>
            <person name="Ruzzo W.L."/>
            <person name="Wloga D."/>
            <person name="Gaertig J."/>
            <person name="Frankel J."/>
            <person name="Tsao C.-C."/>
            <person name="Gorovsky M.A."/>
            <person name="Keeling P.J."/>
            <person name="Waller R.F."/>
            <person name="Patron N.J."/>
            <person name="Cherry J.M."/>
            <person name="Stover N.A."/>
            <person name="Krieger C.J."/>
            <person name="del Toro C."/>
            <person name="Ryder H.F."/>
            <person name="Williamson S.C."/>
            <person name="Barbeau R.A."/>
            <person name="Hamilton E.P."/>
            <person name="Orias E."/>
        </authorList>
    </citation>
    <scope>NUCLEOTIDE SEQUENCE [LARGE SCALE GENOMIC DNA]</scope>
    <source>
        <strain evidence="5">SB210</strain>
    </source>
</reference>
<dbReference type="InterPro" id="IPR014710">
    <property type="entry name" value="RmlC-like_jellyroll"/>
</dbReference>
<accession>I7M393</accession>
<evidence type="ECO:0000313" key="5">
    <source>
        <dbReference type="Proteomes" id="UP000009168"/>
    </source>
</evidence>
<dbReference type="KEGG" id="tet:TTHERM_00347990"/>
<name>I7M393_TETTS</name>
<proteinExistence type="predicted"/>
<dbReference type="RefSeq" id="XP_001022954.2">
    <property type="nucleotide sequence ID" value="XM_001022954.2"/>
</dbReference>
<dbReference type="InterPro" id="IPR018490">
    <property type="entry name" value="cNMP-bd_dom_sf"/>
</dbReference>
<evidence type="ECO:0000256" key="1">
    <source>
        <dbReference type="SAM" id="Coils"/>
    </source>
</evidence>
<feature type="region of interest" description="Disordered" evidence="2">
    <location>
        <begin position="1022"/>
        <end position="1083"/>
    </location>
</feature>
<dbReference type="GeneID" id="7836235"/>
<evidence type="ECO:0000256" key="2">
    <source>
        <dbReference type="SAM" id="MobiDB-lite"/>
    </source>
</evidence>
<dbReference type="InterPro" id="IPR000595">
    <property type="entry name" value="cNMP-bd_dom"/>
</dbReference>
<feature type="domain" description="Cyclic nucleotide-binding" evidence="3">
    <location>
        <begin position="226"/>
        <end position="346"/>
    </location>
</feature>
<feature type="coiled-coil region" evidence="1">
    <location>
        <begin position="808"/>
        <end position="866"/>
    </location>
</feature>